<reference evidence="2 3" key="1">
    <citation type="journal article" date="2019" name="Int. J. Syst. Evol. Microbiol.">
        <title>The Global Catalogue of Microorganisms (GCM) 10K type strain sequencing project: providing services to taxonomists for standard genome sequencing and annotation.</title>
        <authorList>
            <consortium name="The Broad Institute Genomics Platform"/>
            <consortium name="The Broad Institute Genome Sequencing Center for Infectious Disease"/>
            <person name="Wu L."/>
            <person name="Ma J."/>
        </authorList>
    </citation>
    <scope>NUCLEOTIDE SEQUENCE [LARGE SCALE GENOMIC DNA]</scope>
    <source>
        <strain evidence="2 3">JCM 10367</strain>
    </source>
</reference>
<dbReference type="Proteomes" id="UP001500724">
    <property type="component" value="Unassembled WGS sequence"/>
</dbReference>
<proteinExistence type="predicted"/>
<evidence type="ECO:0000313" key="3">
    <source>
        <dbReference type="Proteomes" id="UP001500724"/>
    </source>
</evidence>
<protein>
    <submittedName>
        <fullName evidence="2">Uncharacterized protein</fullName>
    </submittedName>
</protein>
<accession>A0ABN1HYK2</accession>
<keyword evidence="1" id="KW-1133">Transmembrane helix</keyword>
<comment type="caution">
    <text evidence="2">The sequence shown here is derived from an EMBL/GenBank/DDBJ whole genome shotgun (WGS) entry which is preliminary data.</text>
</comment>
<name>A0ABN1HYK2_9ACTN</name>
<evidence type="ECO:0000313" key="2">
    <source>
        <dbReference type="EMBL" id="GAA0673959.1"/>
    </source>
</evidence>
<evidence type="ECO:0000256" key="1">
    <source>
        <dbReference type="SAM" id="Phobius"/>
    </source>
</evidence>
<keyword evidence="1" id="KW-0472">Membrane</keyword>
<gene>
    <name evidence="2" type="ORF">GCM10009535_61020</name>
</gene>
<keyword evidence="1" id="KW-0812">Transmembrane</keyword>
<dbReference type="EMBL" id="BAAAGU010000152">
    <property type="protein sequence ID" value="GAA0673959.1"/>
    <property type="molecule type" value="Genomic_DNA"/>
</dbReference>
<organism evidence="2 3">
    <name type="scientific">Streptomyces thermocarboxydovorans</name>
    <dbReference type="NCBI Taxonomy" id="59298"/>
    <lineage>
        <taxon>Bacteria</taxon>
        <taxon>Bacillati</taxon>
        <taxon>Actinomycetota</taxon>
        <taxon>Actinomycetes</taxon>
        <taxon>Kitasatosporales</taxon>
        <taxon>Streptomycetaceae</taxon>
        <taxon>Streptomyces</taxon>
    </lineage>
</organism>
<feature type="transmembrane region" description="Helical" evidence="1">
    <location>
        <begin position="25"/>
        <end position="47"/>
    </location>
</feature>
<sequence>MSIGAIIVGIIICFAVFYDSDRESTSHFAVGCLLVLLLVFILAVSFITSISY</sequence>
<keyword evidence="3" id="KW-1185">Reference proteome</keyword>